<dbReference type="AlphaFoldDB" id="A0A330GE24"/>
<accession>A0A330GE24</accession>
<evidence type="ECO:0000313" key="3">
    <source>
        <dbReference type="Proteomes" id="UP000251576"/>
    </source>
</evidence>
<gene>
    <name evidence="2" type="ORF">DP202_08555</name>
</gene>
<organism evidence="2 3">
    <name type="scientific">Enterobacter cloacae</name>
    <dbReference type="NCBI Taxonomy" id="550"/>
    <lineage>
        <taxon>Bacteria</taxon>
        <taxon>Pseudomonadati</taxon>
        <taxon>Pseudomonadota</taxon>
        <taxon>Gammaproteobacteria</taxon>
        <taxon>Enterobacterales</taxon>
        <taxon>Enterobacteriaceae</taxon>
        <taxon>Enterobacter</taxon>
        <taxon>Enterobacter cloacae complex</taxon>
    </lineage>
</organism>
<comment type="caution">
    <text evidence="2">The sequence shown here is derived from an EMBL/GenBank/DDBJ whole genome shotgun (WGS) entry which is preliminary data.</text>
</comment>
<reference evidence="2 3" key="1">
    <citation type="submission" date="2018-06" db="EMBL/GenBank/DDBJ databases">
        <title>ACT-28, a chromosomally-encoded AmpC with carbapenemase activity from Enterobacter kobei.</title>
        <authorList>
            <person name="Jousset A.B."/>
            <person name="Oueslati S."/>
            <person name="Bernabeu S."/>
            <person name="Takissian J."/>
            <person name="Creton E."/>
            <person name="Vogel A."/>
            <person name="Cotellon G."/>
            <person name="Bonnin R.A."/>
            <person name="Dortet L."/>
            <person name="Naas T."/>
        </authorList>
    </citation>
    <scope>NUCLEOTIDE SEQUENCE [LARGE SCALE GENOMIC DNA]</scope>
    <source>
        <strain evidence="2 3">99B3</strain>
    </source>
</reference>
<proteinExistence type="predicted"/>
<sequence length="82" mass="9292">MNVCVGTLKESHPEQNDRGKCYGNLQMRQDRQKRRKNVTQVTEFSISKIFSGGRTPPVRSFYDGFHAVSGANERHVRAPVGE</sequence>
<name>A0A330GE24_ENTCL</name>
<feature type="compositionally biased region" description="Basic and acidic residues" evidence="1">
    <location>
        <begin position="9"/>
        <end position="20"/>
    </location>
</feature>
<evidence type="ECO:0000256" key="1">
    <source>
        <dbReference type="SAM" id="MobiDB-lite"/>
    </source>
</evidence>
<feature type="region of interest" description="Disordered" evidence="1">
    <location>
        <begin position="1"/>
        <end position="21"/>
    </location>
</feature>
<protein>
    <submittedName>
        <fullName evidence="2">Uncharacterized protein</fullName>
    </submittedName>
</protein>
<evidence type="ECO:0000313" key="2">
    <source>
        <dbReference type="EMBL" id="RAZ68865.1"/>
    </source>
</evidence>
<dbReference type="EMBL" id="QMDH01000011">
    <property type="protein sequence ID" value="RAZ68865.1"/>
    <property type="molecule type" value="Genomic_DNA"/>
</dbReference>
<dbReference type="Proteomes" id="UP000251576">
    <property type="component" value="Unassembled WGS sequence"/>
</dbReference>